<evidence type="ECO:0008006" key="4">
    <source>
        <dbReference type="Google" id="ProtNLM"/>
    </source>
</evidence>
<feature type="transmembrane region" description="Helical" evidence="1">
    <location>
        <begin position="321"/>
        <end position="338"/>
    </location>
</feature>
<organism evidence="2 3">
    <name type="scientific">Paludisphaera mucosa</name>
    <dbReference type="NCBI Taxonomy" id="3030827"/>
    <lineage>
        <taxon>Bacteria</taxon>
        <taxon>Pseudomonadati</taxon>
        <taxon>Planctomycetota</taxon>
        <taxon>Planctomycetia</taxon>
        <taxon>Isosphaerales</taxon>
        <taxon>Isosphaeraceae</taxon>
        <taxon>Paludisphaera</taxon>
    </lineage>
</organism>
<feature type="transmembrane region" description="Helical" evidence="1">
    <location>
        <begin position="20"/>
        <end position="44"/>
    </location>
</feature>
<sequence length="587" mass="63388">MTPGEGTEAEGRPSPTRLRFGSAAAIFVWSVWAAASLVALGYVARFGADVPRWDDYAVAPQLCGASAITLEWLWSQHSEHRIPIARLVLLGVFRCAGADPRPVMVLIVLLLAAGAAALLAAAGRAPGGRRYADAFLPLALLHLGHHHNLLWAIQITFVLPISLHCAATALVAGLRGGPGLGRAAAFGACLAVMPLCNAGGLMLLPAPLLWLAARSWDEWKSGRPHCRRRAAAIAACAAPATLLGVFYLRGYSAPSHHAPPGGPGAVLRATLQFLATALGPAGVDHWLWAGGASSALALAAAATLLAAWIRRPAERSGIGGLLAMLGSAGLLALATGWGRSGEGAESGLQLRYVTLAAPVLTTAFLAFRFHGGRLLRQLAPAALFATSCVLFWPNAKEALEAGRVARAEAADFDRERDSGAPLFRLVRRHVPFLHPSQQALHEYFTMLRDAEIGPFRRVRPDPTFRERPVELVPTDVRMGRWEDGVFIATGADPWIRFDLPTPLRVAGVRVHYDHRNDDGAPARFRLAWRPNDRYDAPETQFGDWNLPTGEDRTVTVWIDEPVGRIRLQPDNRRCRFRIRGLTLLVEP</sequence>
<dbReference type="RefSeq" id="WP_277864154.1">
    <property type="nucleotide sequence ID" value="NZ_JARRAG010000002.1"/>
</dbReference>
<dbReference type="EMBL" id="JARRAG010000002">
    <property type="protein sequence ID" value="MDG3007884.1"/>
    <property type="molecule type" value="Genomic_DNA"/>
</dbReference>
<feature type="transmembrane region" description="Helical" evidence="1">
    <location>
        <begin position="350"/>
        <end position="367"/>
    </location>
</feature>
<reference evidence="2 3" key="1">
    <citation type="submission" date="2023-03" db="EMBL/GenBank/DDBJ databases">
        <title>Paludisphaera mucosa sp. nov. a novel planctomycete from northern fen.</title>
        <authorList>
            <person name="Ivanova A."/>
        </authorList>
    </citation>
    <scope>NUCLEOTIDE SEQUENCE [LARGE SCALE GENOMIC DNA]</scope>
    <source>
        <strain evidence="2 3">Pla2</strain>
    </source>
</reference>
<keyword evidence="1" id="KW-0812">Transmembrane</keyword>
<feature type="transmembrane region" description="Helical" evidence="1">
    <location>
        <begin position="103"/>
        <end position="122"/>
    </location>
</feature>
<proteinExistence type="predicted"/>
<feature type="transmembrane region" description="Helical" evidence="1">
    <location>
        <begin position="286"/>
        <end position="309"/>
    </location>
</feature>
<keyword evidence="3" id="KW-1185">Reference proteome</keyword>
<protein>
    <recommendedName>
        <fullName evidence="4">F5/8 type C domain-containing protein</fullName>
    </recommendedName>
</protein>
<evidence type="ECO:0000313" key="3">
    <source>
        <dbReference type="Proteomes" id="UP001216907"/>
    </source>
</evidence>
<feature type="transmembrane region" description="Helical" evidence="1">
    <location>
        <begin position="184"/>
        <end position="210"/>
    </location>
</feature>
<name>A0ABT6FK15_9BACT</name>
<keyword evidence="1" id="KW-0472">Membrane</keyword>
<feature type="transmembrane region" description="Helical" evidence="1">
    <location>
        <begin position="230"/>
        <end position="248"/>
    </location>
</feature>
<evidence type="ECO:0000256" key="1">
    <source>
        <dbReference type="SAM" id="Phobius"/>
    </source>
</evidence>
<feature type="transmembrane region" description="Helical" evidence="1">
    <location>
        <begin position="149"/>
        <end position="172"/>
    </location>
</feature>
<gene>
    <name evidence="2" type="ORF">PZE19_29325</name>
</gene>
<accession>A0ABT6FK15</accession>
<keyword evidence="1" id="KW-1133">Transmembrane helix</keyword>
<comment type="caution">
    <text evidence="2">The sequence shown here is derived from an EMBL/GenBank/DDBJ whole genome shotgun (WGS) entry which is preliminary data.</text>
</comment>
<dbReference type="Proteomes" id="UP001216907">
    <property type="component" value="Unassembled WGS sequence"/>
</dbReference>
<evidence type="ECO:0000313" key="2">
    <source>
        <dbReference type="EMBL" id="MDG3007884.1"/>
    </source>
</evidence>